<accession>A0AB39L1Q7</accession>
<dbReference type="PANTHER" id="PTHR12526:SF600">
    <property type="entry name" value="GLYCOSYL TRANSFERASE GROUP 1"/>
    <property type="match status" value="1"/>
</dbReference>
<dbReference type="Pfam" id="PF13692">
    <property type="entry name" value="Glyco_trans_1_4"/>
    <property type="match status" value="1"/>
</dbReference>
<dbReference type="EMBL" id="CP163302">
    <property type="protein sequence ID" value="XDP44279.1"/>
    <property type="molecule type" value="Genomic_DNA"/>
</dbReference>
<name>A0AB39L1Q7_9MICC</name>
<dbReference type="GO" id="GO:0016757">
    <property type="term" value="F:glycosyltransferase activity"/>
    <property type="evidence" value="ECO:0007669"/>
    <property type="project" value="TreeGrafter"/>
</dbReference>
<dbReference type="RefSeq" id="WP_369045041.1">
    <property type="nucleotide sequence ID" value="NZ_CP163302.1"/>
</dbReference>
<dbReference type="Gene3D" id="3.40.50.2000">
    <property type="entry name" value="Glycogen Phosphorylase B"/>
    <property type="match status" value="2"/>
</dbReference>
<proteinExistence type="predicted"/>
<reference evidence="1" key="1">
    <citation type="submission" date="2024-07" db="EMBL/GenBank/DDBJ databases">
        <authorList>
            <person name="fu j."/>
        </authorList>
    </citation>
    <scope>NUCLEOTIDE SEQUENCE</scope>
    <source>
        <strain evidence="1">P10A9</strain>
    </source>
</reference>
<organism evidence="1">
    <name type="scientific">Sinomonas puerhi</name>
    <dbReference type="NCBI Taxonomy" id="3238584"/>
    <lineage>
        <taxon>Bacteria</taxon>
        <taxon>Bacillati</taxon>
        <taxon>Actinomycetota</taxon>
        <taxon>Actinomycetes</taxon>
        <taxon>Micrococcales</taxon>
        <taxon>Micrococcaceae</taxon>
        <taxon>Sinomonas</taxon>
    </lineage>
</organism>
<dbReference type="AlphaFoldDB" id="A0AB39L1Q7"/>
<sequence length="297" mass="32671">MRRAISGAAIVDLQWEEVGAILPFVRGINPSARIVCTLHDVLSQRFSRSRDRATTPLRRLRWAWAAMLARRLEQALMRRADEVVVLSEKDRGLLPPGRARVHVVNPPLAPDEPPSGRTPEPGAMLFVAALYRWDNAEGLTWFITECLPLIKRRVPSAKLRVAGAGAGLELRSLAAAQGVELLDFVEDLAPLYAQAAVVVVPLLHGAGTKFKVIDALVTGVPVVTTSVGAEGIGTELHYAGVMDQAVEFAERVVDVLENSVHFEQRAREAQNWAMAHYGREQFLASMERIYAMGEQRA</sequence>
<dbReference type="KEGG" id="spue:AB5L97_13470"/>
<protein>
    <submittedName>
        <fullName evidence="1">Glycosyltransferase</fullName>
    </submittedName>
</protein>
<dbReference type="CDD" id="cd03801">
    <property type="entry name" value="GT4_PimA-like"/>
    <property type="match status" value="1"/>
</dbReference>
<gene>
    <name evidence="1" type="ORF">AB5L97_13470</name>
</gene>
<dbReference type="PANTHER" id="PTHR12526">
    <property type="entry name" value="GLYCOSYLTRANSFERASE"/>
    <property type="match status" value="1"/>
</dbReference>
<evidence type="ECO:0000313" key="1">
    <source>
        <dbReference type="EMBL" id="XDP44279.1"/>
    </source>
</evidence>
<dbReference type="SUPFAM" id="SSF53756">
    <property type="entry name" value="UDP-Glycosyltransferase/glycogen phosphorylase"/>
    <property type="match status" value="1"/>
</dbReference>